<feature type="compositionally biased region" description="Basic and acidic residues" evidence="21">
    <location>
        <begin position="343"/>
        <end position="352"/>
    </location>
</feature>
<dbReference type="GO" id="GO:0003887">
    <property type="term" value="F:DNA-directed DNA polymerase activity"/>
    <property type="evidence" value="ECO:0007669"/>
    <property type="project" value="UniProtKB-KW"/>
</dbReference>
<dbReference type="PROSITE" id="PS00141">
    <property type="entry name" value="ASP_PROTEASE"/>
    <property type="match status" value="1"/>
</dbReference>
<dbReference type="InterPro" id="IPR050951">
    <property type="entry name" value="Retrovirus_Pol_polyprotein"/>
</dbReference>
<organism evidence="26 27">
    <name type="scientific">Oryzias sinensis</name>
    <name type="common">Chinese medaka</name>
    <dbReference type="NCBI Taxonomy" id="183150"/>
    <lineage>
        <taxon>Eukaryota</taxon>
        <taxon>Metazoa</taxon>
        <taxon>Chordata</taxon>
        <taxon>Craniata</taxon>
        <taxon>Vertebrata</taxon>
        <taxon>Euteleostomi</taxon>
        <taxon>Actinopterygii</taxon>
        <taxon>Neopterygii</taxon>
        <taxon>Teleostei</taxon>
        <taxon>Neoteleostei</taxon>
        <taxon>Acanthomorphata</taxon>
        <taxon>Ovalentaria</taxon>
        <taxon>Atherinomorphae</taxon>
        <taxon>Beloniformes</taxon>
        <taxon>Adrianichthyidae</taxon>
        <taxon>Oryziinae</taxon>
        <taxon>Oryzias</taxon>
    </lineage>
</organism>
<dbReference type="Proteomes" id="UP000694383">
    <property type="component" value="Unplaced"/>
</dbReference>
<name>A0A8C7YB87_9TELE</name>
<evidence type="ECO:0000256" key="7">
    <source>
        <dbReference type="ARBA" id="ARBA00022723"/>
    </source>
</evidence>
<dbReference type="PROSITE" id="PS50158">
    <property type="entry name" value="ZF_CCHC"/>
    <property type="match status" value="1"/>
</dbReference>
<evidence type="ECO:0000259" key="25">
    <source>
        <dbReference type="PROSITE" id="PS50994"/>
    </source>
</evidence>
<dbReference type="GO" id="GO:0006508">
    <property type="term" value="P:proteolysis"/>
    <property type="evidence" value="ECO:0007669"/>
    <property type="project" value="UniProtKB-KW"/>
</dbReference>
<dbReference type="InterPro" id="IPR012337">
    <property type="entry name" value="RNaseH-like_sf"/>
</dbReference>
<keyword evidence="16" id="KW-0238">DNA-binding</keyword>
<dbReference type="InterPro" id="IPR001969">
    <property type="entry name" value="Aspartic_peptidase_AS"/>
</dbReference>
<evidence type="ECO:0000256" key="10">
    <source>
        <dbReference type="ARBA" id="ARBA00022801"/>
    </source>
</evidence>
<evidence type="ECO:0000256" key="5">
    <source>
        <dbReference type="ARBA" id="ARBA00022695"/>
    </source>
</evidence>
<dbReference type="GeneTree" id="ENSGT01060000248608"/>
<dbReference type="GO" id="GO:0004190">
    <property type="term" value="F:aspartic-type endopeptidase activity"/>
    <property type="evidence" value="ECO:0007669"/>
    <property type="project" value="UniProtKB-KW"/>
</dbReference>
<dbReference type="Gene3D" id="3.30.70.270">
    <property type="match status" value="2"/>
</dbReference>
<evidence type="ECO:0000256" key="19">
    <source>
        <dbReference type="ARBA" id="ARBA00039658"/>
    </source>
</evidence>
<keyword evidence="15" id="KW-0239">DNA-directed DNA polymerase</keyword>
<reference evidence="26" key="2">
    <citation type="submission" date="2025-09" db="UniProtKB">
        <authorList>
            <consortium name="Ensembl"/>
        </authorList>
    </citation>
    <scope>IDENTIFICATION</scope>
</reference>
<evidence type="ECO:0000256" key="2">
    <source>
        <dbReference type="ARBA" id="ARBA00012180"/>
    </source>
</evidence>
<keyword evidence="8" id="KW-0064">Aspartyl protease</keyword>
<dbReference type="InterPro" id="IPR036875">
    <property type="entry name" value="Znf_CCHC_sf"/>
</dbReference>
<dbReference type="FunFam" id="3.30.420.10:FF:000032">
    <property type="entry name" value="Retrovirus-related Pol polyprotein from transposon 297-like Protein"/>
    <property type="match status" value="1"/>
</dbReference>
<dbReference type="FunFam" id="1.10.340.70:FF:000001">
    <property type="entry name" value="Retrovirus-related Pol polyprotein from transposon gypsy-like Protein"/>
    <property type="match status" value="1"/>
</dbReference>
<dbReference type="Gene3D" id="3.10.10.10">
    <property type="entry name" value="HIV Type 1 Reverse Transcriptase, subunit A, domain 1"/>
    <property type="match status" value="1"/>
</dbReference>
<dbReference type="SUPFAM" id="SSF56672">
    <property type="entry name" value="DNA/RNA polymerases"/>
    <property type="match status" value="1"/>
</dbReference>
<evidence type="ECO:0000256" key="17">
    <source>
        <dbReference type="ARBA" id="ARBA00023172"/>
    </source>
</evidence>
<dbReference type="GO" id="GO:0006310">
    <property type="term" value="P:DNA recombination"/>
    <property type="evidence" value="ECO:0007669"/>
    <property type="project" value="UniProtKB-KW"/>
</dbReference>
<evidence type="ECO:0000256" key="8">
    <source>
        <dbReference type="ARBA" id="ARBA00022750"/>
    </source>
</evidence>
<keyword evidence="6" id="KW-0540">Nuclease</keyword>
<dbReference type="Pfam" id="PF00665">
    <property type="entry name" value="rve"/>
    <property type="match status" value="1"/>
</dbReference>
<evidence type="ECO:0000256" key="15">
    <source>
        <dbReference type="ARBA" id="ARBA00022932"/>
    </source>
</evidence>
<dbReference type="PANTHER" id="PTHR37984:SF5">
    <property type="entry name" value="PROTEIN NYNRIN-LIKE"/>
    <property type="match status" value="1"/>
</dbReference>
<evidence type="ECO:0000256" key="21">
    <source>
        <dbReference type="SAM" id="MobiDB-lite"/>
    </source>
</evidence>
<dbReference type="InterPro" id="IPR001584">
    <property type="entry name" value="Integrase_cat-core"/>
</dbReference>
<evidence type="ECO:0000256" key="4">
    <source>
        <dbReference type="ARBA" id="ARBA00022679"/>
    </source>
</evidence>
<dbReference type="Pfam" id="PF13650">
    <property type="entry name" value="Asp_protease_2"/>
    <property type="match status" value="1"/>
</dbReference>
<dbReference type="FunFam" id="3.10.20.370:FF:000003">
    <property type="entry name" value="Transposon Tf2-6 polyprotein"/>
    <property type="match status" value="1"/>
</dbReference>
<evidence type="ECO:0000256" key="16">
    <source>
        <dbReference type="ARBA" id="ARBA00023125"/>
    </source>
</evidence>
<dbReference type="SUPFAM" id="SSF50630">
    <property type="entry name" value="Acid proteases"/>
    <property type="match status" value="1"/>
</dbReference>
<dbReference type="PANTHER" id="PTHR37984">
    <property type="entry name" value="PROTEIN CBG26694"/>
    <property type="match status" value="1"/>
</dbReference>
<dbReference type="GO" id="GO:0008270">
    <property type="term" value="F:zinc ion binding"/>
    <property type="evidence" value="ECO:0007669"/>
    <property type="project" value="UniProtKB-KW"/>
</dbReference>
<dbReference type="CDD" id="cd09274">
    <property type="entry name" value="RNase_HI_RT_Ty3"/>
    <property type="match status" value="1"/>
</dbReference>
<keyword evidence="13" id="KW-0229">DNA integration</keyword>
<feature type="domain" description="Peptidase A2" evidence="23">
    <location>
        <begin position="373"/>
        <end position="412"/>
    </location>
</feature>
<keyword evidence="14" id="KW-0695">RNA-directed DNA polymerase</keyword>
<dbReference type="InterPro" id="IPR043502">
    <property type="entry name" value="DNA/RNA_pol_sf"/>
</dbReference>
<dbReference type="GO" id="GO:0015074">
    <property type="term" value="P:DNA integration"/>
    <property type="evidence" value="ECO:0007669"/>
    <property type="project" value="UniProtKB-KW"/>
</dbReference>
<dbReference type="InterPro" id="IPR041588">
    <property type="entry name" value="Integrase_H2C2"/>
</dbReference>
<dbReference type="InterPro" id="IPR005162">
    <property type="entry name" value="Retrotrans_gag_dom"/>
</dbReference>
<keyword evidence="7" id="KW-0479">Metal-binding</keyword>
<dbReference type="GO" id="GO:0003964">
    <property type="term" value="F:RNA-directed DNA polymerase activity"/>
    <property type="evidence" value="ECO:0007669"/>
    <property type="project" value="UniProtKB-KW"/>
</dbReference>
<dbReference type="CDD" id="cd01647">
    <property type="entry name" value="RT_LTR"/>
    <property type="match status" value="1"/>
</dbReference>
<dbReference type="InterPro" id="IPR041577">
    <property type="entry name" value="RT_RNaseH_2"/>
</dbReference>
<feature type="compositionally biased region" description="Low complexity" evidence="21">
    <location>
        <begin position="281"/>
        <end position="290"/>
    </location>
</feature>
<keyword evidence="11" id="KW-0460">Magnesium</keyword>
<dbReference type="Pfam" id="PF00078">
    <property type="entry name" value="RVT_1"/>
    <property type="match status" value="1"/>
</dbReference>
<dbReference type="SUPFAM" id="SSF57756">
    <property type="entry name" value="Retrovirus zinc finger-like domains"/>
    <property type="match status" value="1"/>
</dbReference>
<evidence type="ECO:0000256" key="18">
    <source>
        <dbReference type="ARBA" id="ARBA00023268"/>
    </source>
</evidence>
<evidence type="ECO:0000256" key="9">
    <source>
        <dbReference type="ARBA" id="ARBA00022759"/>
    </source>
</evidence>
<keyword evidence="18" id="KW-0511">Multifunctional enzyme</keyword>
<comment type="similarity">
    <text evidence="1">Belongs to the beta type-B retroviral polymerase family. HERV class-II K(HML-2) pol subfamily.</text>
</comment>
<keyword evidence="10" id="KW-0378">Hydrolase</keyword>
<accession>A0A8C7YB87</accession>
<dbReference type="Gene3D" id="1.10.340.70">
    <property type="match status" value="1"/>
</dbReference>
<evidence type="ECO:0000259" key="23">
    <source>
        <dbReference type="PROSITE" id="PS50175"/>
    </source>
</evidence>
<dbReference type="GO" id="GO:0003723">
    <property type="term" value="F:RNA binding"/>
    <property type="evidence" value="ECO:0007669"/>
    <property type="project" value="UniProtKB-KW"/>
</dbReference>
<keyword evidence="20" id="KW-0862">Zinc</keyword>
<evidence type="ECO:0000256" key="11">
    <source>
        <dbReference type="ARBA" id="ARBA00022842"/>
    </source>
</evidence>
<dbReference type="Gene3D" id="2.40.70.10">
    <property type="entry name" value="Acid Proteases"/>
    <property type="match status" value="1"/>
</dbReference>
<feature type="region of interest" description="Disordered" evidence="21">
    <location>
        <begin position="329"/>
        <end position="352"/>
    </location>
</feature>
<dbReference type="Pfam" id="PF17919">
    <property type="entry name" value="RT_RNaseH_2"/>
    <property type="match status" value="1"/>
</dbReference>
<sequence>MTERTSQAPDSADPDRLRLAITQQGMLLGRQSDALTQMSAAQQELFRRLDNITQTLAGITGQASSFTTAATSPVSGDTIAVTSASPEENIRSQPEPFYGDVEACSGFLLQCRLIFQQAPRYYHSDQHKISLVVNALRSKALQWAQAFLAANPLSHLPFERFIGEFRLVFDQPRKQEEATRRLLSLKQRNRSVSDHIVDFRILAVEAGWPDIALKGIFYQSLNEKIKDHLCTQPEADNFEELVTAALRSDIRLRERQAERSLIPRRIPPDVSRHPFLVPQQTAASADTSSSFPDEPMQIGHSKLSPEERLKRRNEGLCFYCGDASHIVSQCPNRLNPPNPSLSDRSRGDLPEKTSKPFLFMPVKFPRPNHVHEFYALIDSGAEHSLIDSSLVHQLGLPVESLDTPVKAAGLGGKLLSKITLCTEPIQLISSGNHREYHQFYVTNSPQTPIILGYSWLRLHNPQIDWSSSRVSNWSTYCMANCLHSALPSSPTANPSGQEDIDLTKVPPCYHDLKTVFSKSKACALPPHRPYDCAIELLNGAPLPKGRLFNLSGPEKTAMESYVQEALSLGHIRPSSSPVGAGFFFVEKKDKTLRPCIDYRELNQITVKDKYSLPLINSVFDSVQGANIFSKLDLRNAYHLVWVCEGDEWKTAFTTPLGHYEYLVMPFGLTNAPAIFQRLVNDVLRDFLNRFVFVYLDDILIYSSNLTDHRHHVRLVLERLLENKLFVKAEKCEFHVDSVTFLGYILEAGQIRPDPSKIQAVSEWGIPVSRKKLQQFLGFANFYRRFIRNYSSIASPLTQLTSVKLPYVWNPAADSAFRKLKELFTSAPILIQPDPHKQFIVEVDASDSGVGAVLSQRESPSGKLKPCAFFSKKLSPAEQNYDVGNRELLAIKLALEEWRHWLEGADQPFIVWTDHKNLAYLRSAKRLNSIQARWCLFFDRFDFTITYRPGSKNGKPDALSRQYNTTDATTTPPIIPDSLFVGNLTWDVETRIQQAQGEKPDSIVCPPGTLFVPDRLRSDAITWGHSSKIVCHGGIRRTLMLLKRRFYWPTMDADVRQYIAACTTCARAKSSNSPPAGYLHPLSTPGRPWSHIALDFITGLPPSRGFTVILTVIDRFSKAAHFIPLPHLLTATETANTLVNHVFRLHGIPSDIVSDRGPQFTSQVWKAFCSALGASVSPTSGYHPQSNGQAERANQELEATLRCLVTQNPGDWSDHLVWVEYAHNNHPSAATGMSPFEVSLGYSPPLFPSQELDLAVPSVQLHLQRCQSVWRQARAALLRTKEGNRQIADRHRTVSPSYQPGQQVWLSSRNIPLQAASRKLAPRYIGPFTIERIINPSCVRLKLPAALKIHPSFHVSQLKPVHQSPLCPPSASPPPARSAGFWMCVAVVGGSSISWIGRVTVPRRGPGSLAPSYWTPPSLTTSFGLILTVALFRLEAVVWGGVLSRSPRLTPPPHQLHLMPPAAPPHP</sequence>
<keyword evidence="3" id="KW-0645">Protease</keyword>
<keyword evidence="4" id="KW-0808">Transferase</keyword>
<evidence type="ECO:0000256" key="3">
    <source>
        <dbReference type="ARBA" id="ARBA00022670"/>
    </source>
</evidence>
<protein>
    <recommendedName>
        <fullName evidence="19">Gypsy retrotransposon integrase-like protein 1</fullName>
        <ecNumber evidence="2">3.1.26.4</ecNumber>
    </recommendedName>
</protein>
<dbReference type="PROSITE" id="PS50994">
    <property type="entry name" value="INTEGRASE"/>
    <property type="match status" value="1"/>
</dbReference>
<dbReference type="InterPro" id="IPR043128">
    <property type="entry name" value="Rev_trsase/Diguanyl_cyclase"/>
</dbReference>
<keyword evidence="12" id="KW-0694">RNA-binding</keyword>
<dbReference type="InterPro" id="IPR021109">
    <property type="entry name" value="Peptidase_aspartic_dom_sf"/>
</dbReference>
<evidence type="ECO:0000313" key="27">
    <source>
        <dbReference type="Proteomes" id="UP000694383"/>
    </source>
</evidence>
<dbReference type="FunFam" id="3.30.70.270:FF:000020">
    <property type="entry name" value="Transposon Tf2-6 polyprotein-like Protein"/>
    <property type="match status" value="1"/>
</dbReference>
<dbReference type="PROSITE" id="PS50878">
    <property type="entry name" value="RT_POL"/>
    <property type="match status" value="1"/>
</dbReference>
<feature type="domain" description="Reverse transcriptase" evidence="24">
    <location>
        <begin position="566"/>
        <end position="745"/>
    </location>
</feature>
<dbReference type="GO" id="GO:0003677">
    <property type="term" value="F:DNA binding"/>
    <property type="evidence" value="ECO:0007669"/>
    <property type="project" value="UniProtKB-KW"/>
</dbReference>
<feature type="domain" description="CCHC-type" evidence="22">
    <location>
        <begin position="317"/>
        <end position="332"/>
    </location>
</feature>
<dbReference type="InterPro" id="IPR056924">
    <property type="entry name" value="SH3_Tf2-1"/>
</dbReference>
<dbReference type="Pfam" id="PF24626">
    <property type="entry name" value="SH3_Tf2-1"/>
    <property type="match status" value="1"/>
</dbReference>
<proteinExistence type="inferred from homology"/>
<keyword evidence="20" id="KW-0863">Zinc-finger</keyword>
<feature type="region of interest" description="Disordered" evidence="21">
    <location>
        <begin position="279"/>
        <end position="306"/>
    </location>
</feature>
<dbReference type="Pfam" id="PF03732">
    <property type="entry name" value="Retrotrans_gag"/>
    <property type="match status" value="1"/>
</dbReference>
<evidence type="ECO:0000256" key="1">
    <source>
        <dbReference type="ARBA" id="ARBA00010879"/>
    </source>
</evidence>
<evidence type="ECO:0000259" key="24">
    <source>
        <dbReference type="PROSITE" id="PS50878"/>
    </source>
</evidence>
<dbReference type="Ensembl" id="ENSOSIT00000027527.1">
    <property type="protein sequence ID" value="ENSOSIP00000026109.1"/>
    <property type="gene ID" value="ENSOSIG00000013702.1"/>
</dbReference>
<dbReference type="InterPro" id="IPR001878">
    <property type="entry name" value="Znf_CCHC"/>
</dbReference>
<feature type="domain" description="Integrase catalytic" evidence="25">
    <location>
        <begin position="1083"/>
        <end position="1242"/>
    </location>
</feature>
<dbReference type="EC" id="3.1.26.4" evidence="2"/>
<keyword evidence="5" id="KW-0548">Nucleotidyltransferase</keyword>
<evidence type="ECO:0000256" key="13">
    <source>
        <dbReference type="ARBA" id="ARBA00022908"/>
    </source>
</evidence>
<evidence type="ECO:0000256" key="20">
    <source>
        <dbReference type="PROSITE-ProRule" id="PRU00047"/>
    </source>
</evidence>
<dbReference type="InterPro" id="IPR036397">
    <property type="entry name" value="RNaseH_sf"/>
</dbReference>
<evidence type="ECO:0000313" key="26">
    <source>
        <dbReference type="Ensembl" id="ENSOSIP00000026109.1"/>
    </source>
</evidence>
<dbReference type="InterPro" id="IPR000477">
    <property type="entry name" value="RT_dom"/>
</dbReference>
<dbReference type="GO" id="GO:0004523">
    <property type="term" value="F:RNA-DNA hybrid ribonuclease activity"/>
    <property type="evidence" value="ECO:0007669"/>
    <property type="project" value="UniProtKB-EC"/>
</dbReference>
<dbReference type="SUPFAM" id="SSF53098">
    <property type="entry name" value="Ribonuclease H-like"/>
    <property type="match status" value="1"/>
</dbReference>
<evidence type="ECO:0000256" key="6">
    <source>
        <dbReference type="ARBA" id="ARBA00022722"/>
    </source>
</evidence>
<evidence type="ECO:0000256" key="14">
    <source>
        <dbReference type="ARBA" id="ARBA00022918"/>
    </source>
</evidence>
<dbReference type="InterPro" id="IPR001995">
    <property type="entry name" value="Peptidase_A2_cat"/>
</dbReference>
<evidence type="ECO:0000256" key="12">
    <source>
        <dbReference type="ARBA" id="ARBA00022884"/>
    </source>
</evidence>
<reference evidence="26" key="1">
    <citation type="submission" date="2025-08" db="UniProtKB">
        <authorList>
            <consortium name="Ensembl"/>
        </authorList>
    </citation>
    <scope>IDENTIFICATION</scope>
</reference>
<dbReference type="Pfam" id="PF17921">
    <property type="entry name" value="Integrase_H2C2"/>
    <property type="match status" value="1"/>
</dbReference>
<evidence type="ECO:0000259" key="22">
    <source>
        <dbReference type="PROSITE" id="PS50158"/>
    </source>
</evidence>
<keyword evidence="9" id="KW-0255">Endonuclease</keyword>
<dbReference type="PROSITE" id="PS50175">
    <property type="entry name" value="ASP_PROT_RETROV"/>
    <property type="match status" value="1"/>
</dbReference>
<keyword evidence="17" id="KW-0233">DNA recombination</keyword>
<keyword evidence="27" id="KW-1185">Reference proteome</keyword>
<dbReference type="Gene3D" id="3.30.420.10">
    <property type="entry name" value="Ribonuclease H-like superfamily/Ribonuclease H"/>
    <property type="match status" value="1"/>
</dbReference>
<dbReference type="CDD" id="cd00303">
    <property type="entry name" value="retropepsin_like"/>
    <property type="match status" value="1"/>
</dbReference>